<organism evidence="1">
    <name type="scientific">bioreactor metagenome</name>
    <dbReference type="NCBI Taxonomy" id="1076179"/>
    <lineage>
        <taxon>unclassified sequences</taxon>
        <taxon>metagenomes</taxon>
        <taxon>ecological metagenomes</taxon>
    </lineage>
</organism>
<dbReference type="AlphaFoldDB" id="A0A645JDE7"/>
<protein>
    <submittedName>
        <fullName evidence="1">Uncharacterized protein</fullName>
    </submittedName>
</protein>
<sequence>MLGHHLSHVAFSRFDQPGQLFHGFLKVDTAAAAAHLYSDEKRALPLVLNVEARTRVPPQSAVSGQHIVFQRKAVQLRQRLTDAHAVDHLSIFDHWRANTEQYGPAFPHAHGHHTFHR</sequence>
<dbReference type="EMBL" id="VSSQ01138756">
    <property type="protein sequence ID" value="MPN61735.1"/>
    <property type="molecule type" value="Genomic_DNA"/>
</dbReference>
<name>A0A645JDE7_9ZZZZ</name>
<proteinExistence type="predicted"/>
<evidence type="ECO:0000313" key="1">
    <source>
        <dbReference type="EMBL" id="MPN61735.1"/>
    </source>
</evidence>
<accession>A0A645JDE7</accession>
<reference evidence="1" key="1">
    <citation type="submission" date="2019-08" db="EMBL/GenBank/DDBJ databases">
        <authorList>
            <person name="Kucharzyk K."/>
            <person name="Murdoch R.W."/>
            <person name="Higgins S."/>
            <person name="Loffler F."/>
        </authorList>
    </citation>
    <scope>NUCLEOTIDE SEQUENCE</scope>
</reference>
<comment type="caution">
    <text evidence="1">The sequence shown here is derived from an EMBL/GenBank/DDBJ whole genome shotgun (WGS) entry which is preliminary data.</text>
</comment>
<gene>
    <name evidence="1" type="ORF">SDC9_209477</name>
</gene>